<accession>A0ABN8ZCT4</accession>
<proteinExistence type="predicted"/>
<dbReference type="Proteomes" id="UP001176941">
    <property type="component" value="Chromosome 30"/>
</dbReference>
<gene>
    <name evidence="1" type="ORF">MRATA1EN1_LOCUS20275</name>
</gene>
<sequence>MGQPCRNLLFPGHNHTVQTSDAPSFISTYHRTEQKGLPRHIHSPSCVSGWLTAGTFAAIWAEAHGPENEGT</sequence>
<protein>
    <submittedName>
        <fullName evidence="1">Uncharacterized protein</fullName>
    </submittedName>
</protein>
<reference evidence="1" key="1">
    <citation type="submission" date="2023-04" db="EMBL/GenBank/DDBJ databases">
        <authorList>
            <consortium name="ELIXIR-Norway"/>
        </authorList>
    </citation>
    <scope>NUCLEOTIDE SEQUENCE [LARGE SCALE GENOMIC DNA]</scope>
</reference>
<dbReference type="EMBL" id="OX459966">
    <property type="protein sequence ID" value="CAI9171313.1"/>
    <property type="molecule type" value="Genomic_DNA"/>
</dbReference>
<evidence type="ECO:0000313" key="1">
    <source>
        <dbReference type="EMBL" id="CAI9171313.1"/>
    </source>
</evidence>
<evidence type="ECO:0000313" key="2">
    <source>
        <dbReference type="Proteomes" id="UP001176941"/>
    </source>
</evidence>
<keyword evidence="2" id="KW-1185">Reference proteome</keyword>
<organism evidence="1 2">
    <name type="scientific">Rangifer tarandus platyrhynchus</name>
    <name type="common">Svalbard reindeer</name>
    <dbReference type="NCBI Taxonomy" id="3082113"/>
    <lineage>
        <taxon>Eukaryota</taxon>
        <taxon>Metazoa</taxon>
        <taxon>Chordata</taxon>
        <taxon>Craniata</taxon>
        <taxon>Vertebrata</taxon>
        <taxon>Euteleostomi</taxon>
        <taxon>Mammalia</taxon>
        <taxon>Eutheria</taxon>
        <taxon>Laurasiatheria</taxon>
        <taxon>Artiodactyla</taxon>
        <taxon>Ruminantia</taxon>
        <taxon>Pecora</taxon>
        <taxon>Cervidae</taxon>
        <taxon>Odocoileinae</taxon>
        <taxon>Rangifer</taxon>
    </lineage>
</organism>
<name>A0ABN8ZCT4_RANTA</name>